<dbReference type="AlphaFoldDB" id="I0H5I6"/>
<keyword evidence="1" id="KW-0812">Transmembrane</keyword>
<dbReference type="OrthoDB" id="3298587at2"/>
<dbReference type="HOGENOM" id="CLU_2630159_0_0_11"/>
<dbReference type="Proteomes" id="UP000007882">
    <property type="component" value="Chromosome"/>
</dbReference>
<accession>I0H5I6</accession>
<dbReference type="EMBL" id="AP012319">
    <property type="protein sequence ID" value="BAL88273.1"/>
    <property type="molecule type" value="Genomic_DNA"/>
</dbReference>
<evidence type="ECO:0008006" key="4">
    <source>
        <dbReference type="Google" id="ProtNLM"/>
    </source>
</evidence>
<reference evidence="2 3" key="1">
    <citation type="submission" date="2012-02" db="EMBL/GenBank/DDBJ databases">
        <title>Complete genome sequence of Actinoplanes missouriensis 431 (= NBRC 102363).</title>
        <authorList>
            <person name="Ohnishi Y."/>
            <person name="Ishikawa J."/>
            <person name="Sekine M."/>
            <person name="Hosoyama A."/>
            <person name="Harada T."/>
            <person name="Narita H."/>
            <person name="Hata T."/>
            <person name="Konno Y."/>
            <person name="Tutikane K."/>
            <person name="Fujita N."/>
            <person name="Horinouchi S."/>
            <person name="Hayakawa M."/>
        </authorList>
    </citation>
    <scope>NUCLEOTIDE SEQUENCE [LARGE SCALE GENOMIC DNA]</scope>
    <source>
        <strain evidence="3">ATCC 14538 / DSM 43046 / CBS 188.64 / JCM 3121 / NBRC 102363 / NCIMB 12654 / NRRL B-3342 / UNCC 431</strain>
    </source>
</reference>
<dbReference type="PATRIC" id="fig|512565.3.peg.3053"/>
<feature type="transmembrane region" description="Helical" evidence="1">
    <location>
        <begin position="23"/>
        <end position="45"/>
    </location>
</feature>
<dbReference type="KEGG" id="ams:AMIS_30530"/>
<dbReference type="RefSeq" id="WP_014443168.1">
    <property type="nucleotide sequence ID" value="NC_017093.1"/>
</dbReference>
<organism evidence="2 3">
    <name type="scientific">Actinoplanes missouriensis (strain ATCC 14538 / DSM 43046 / CBS 188.64 / JCM 3121 / NBRC 102363 / NCIMB 12654 / NRRL B-3342 / UNCC 431)</name>
    <dbReference type="NCBI Taxonomy" id="512565"/>
    <lineage>
        <taxon>Bacteria</taxon>
        <taxon>Bacillati</taxon>
        <taxon>Actinomycetota</taxon>
        <taxon>Actinomycetes</taxon>
        <taxon>Micromonosporales</taxon>
        <taxon>Micromonosporaceae</taxon>
        <taxon>Actinoplanes</taxon>
    </lineage>
</organism>
<name>I0H5I6_ACTM4</name>
<protein>
    <recommendedName>
        <fullName evidence="4">Cardiolipin synthase N-terminal domain-containing protein</fullName>
    </recommendedName>
</protein>
<gene>
    <name evidence="2" type="ordered locus">AMIS_30530</name>
</gene>
<dbReference type="STRING" id="512565.AMIS_30530"/>
<feature type="transmembrane region" description="Helical" evidence="1">
    <location>
        <begin position="57"/>
        <end position="74"/>
    </location>
</feature>
<keyword evidence="3" id="KW-1185">Reference proteome</keyword>
<sequence>MTENGTLLHPIAAADLAPTLTGIAFWTVLLAAYVALFVATLVSVCRAPLDAQARTRWVWFVVLAPGLGIALWFAKRP</sequence>
<proteinExistence type="predicted"/>
<evidence type="ECO:0000313" key="2">
    <source>
        <dbReference type="EMBL" id="BAL88273.1"/>
    </source>
</evidence>
<evidence type="ECO:0000256" key="1">
    <source>
        <dbReference type="SAM" id="Phobius"/>
    </source>
</evidence>
<evidence type="ECO:0000313" key="3">
    <source>
        <dbReference type="Proteomes" id="UP000007882"/>
    </source>
</evidence>
<keyword evidence="1" id="KW-1133">Transmembrane helix</keyword>
<keyword evidence="1" id="KW-0472">Membrane</keyword>